<dbReference type="EMBL" id="DS995299">
    <property type="protein sequence ID" value="EDZ64530.1"/>
    <property type="molecule type" value="Genomic_DNA"/>
</dbReference>
<dbReference type="AlphaFoldDB" id="B6BW27"/>
<organism evidence="2 3">
    <name type="scientific">beta proteobacterium KB13</name>
    <dbReference type="NCBI Taxonomy" id="314607"/>
    <lineage>
        <taxon>Bacteria</taxon>
        <taxon>Pseudomonadati</taxon>
        <taxon>Pseudomonadota</taxon>
        <taxon>Betaproteobacteria</taxon>
        <taxon>Nitrosomonadales</taxon>
        <taxon>OM43 clade</taxon>
    </lineage>
</organism>
<dbReference type="Proteomes" id="UP000004188">
    <property type="component" value="Unassembled WGS sequence"/>
</dbReference>
<accession>B6BW27</accession>
<gene>
    <name evidence="2" type="ORF">KB13_662</name>
</gene>
<protein>
    <submittedName>
        <fullName evidence="2">Uncharacterized protein</fullName>
    </submittedName>
</protein>
<reference evidence="3" key="1">
    <citation type="journal article" date="2012" name="Stand. Genomic Sci.">
        <title>Genome sequence of strain HIMB624, a cultured representative from the OM43 clade of marine Betaproteobacteria.</title>
        <authorList>
            <person name="Huggett M.J."/>
            <person name="Hayakawa D.H."/>
            <person name="Rappe M.S."/>
        </authorList>
    </citation>
    <scope>NUCLEOTIDE SEQUENCE [LARGE SCALE GENOMIC DNA]</scope>
    <source>
        <strain evidence="3">KB13</strain>
    </source>
</reference>
<dbReference type="HOGENOM" id="CLU_3077195_0_0_4"/>
<proteinExistence type="predicted"/>
<feature type="compositionally biased region" description="Polar residues" evidence="1">
    <location>
        <begin position="37"/>
        <end position="52"/>
    </location>
</feature>
<sequence>MEINFFKIKSKNTKLKKIKLHVPKLKLKKPSNKKPLINTQKNLNPSVETKKQ</sequence>
<name>B6BW27_9PROT</name>
<evidence type="ECO:0000313" key="3">
    <source>
        <dbReference type="Proteomes" id="UP000004188"/>
    </source>
</evidence>
<dbReference type="STRING" id="314607.KB13_662"/>
<evidence type="ECO:0000313" key="2">
    <source>
        <dbReference type="EMBL" id="EDZ64530.1"/>
    </source>
</evidence>
<keyword evidence="3" id="KW-1185">Reference proteome</keyword>
<feature type="region of interest" description="Disordered" evidence="1">
    <location>
        <begin position="27"/>
        <end position="52"/>
    </location>
</feature>
<evidence type="ECO:0000256" key="1">
    <source>
        <dbReference type="SAM" id="MobiDB-lite"/>
    </source>
</evidence>